<dbReference type="KEGG" id="paru:CYR75_12140"/>
<evidence type="ECO:0000256" key="7">
    <source>
        <dbReference type="ARBA" id="ARBA00022989"/>
    </source>
</evidence>
<gene>
    <name evidence="9 12" type="primary">lspA</name>
    <name evidence="12" type="ORF">CYR75_12140</name>
</gene>
<dbReference type="PROSITE" id="PS00855">
    <property type="entry name" value="SPASE_II"/>
    <property type="match status" value="1"/>
</dbReference>
<protein>
    <recommendedName>
        <fullName evidence="9">Lipoprotein signal peptidase</fullName>
        <ecNumber evidence="9">3.4.23.36</ecNumber>
    </recommendedName>
    <alternativeName>
        <fullName evidence="9">Prolipoprotein signal peptidase</fullName>
    </alternativeName>
    <alternativeName>
        <fullName evidence="9">Signal peptidase II</fullName>
        <shortName evidence="9">SPase II</shortName>
    </alternativeName>
</protein>
<dbReference type="HAMAP" id="MF_00161">
    <property type="entry name" value="LspA"/>
    <property type="match status" value="1"/>
</dbReference>
<dbReference type="GO" id="GO:0005886">
    <property type="term" value="C:plasma membrane"/>
    <property type="evidence" value="ECO:0007669"/>
    <property type="project" value="UniProtKB-SubCell"/>
</dbReference>
<evidence type="ECO:0000256" key="6">
    <source>
        <dbReference type="ARBA" id="ARBA00022801"/>
    </source>
</evidence>
<dbReference type="GO" id="GO:0006508">
    <property type="term" value="P:proteolysis"/>
    <property type="evidence" value="ECO:0007669"/>
    <property type="project" value="UniProtKB-KW"/>
</dbReference>
<name>A0A2K9MM48_9RHOB</name>
<reference evidence="13" key="1">
    <citation type="submission" date="2017-12" db="EMBL/GenBank/DDBJ databases">
        <title>Genomic analysis of Paracoccus sp. CBA4604.</title>
        <authorList>
            <person name="Roh S.W."/>
            <person name="Kim J.Y."/>
            <person name="Kim J.S."/>
        </authorList>
    </citation>
    <scope>NUCLEOTIDE SEQUENCE [LARGE SCALE GENOMIC DNA]</scope>
    <source>
        <strain evidence="13">CBA4604</strain>
    </source>
</reference>
<comment type="similarity">
    <text evidence="1 9 11">Belongs to the peptidase A8 family.</text>
</comment>
<dbReference type="OrthoDB" id="9810259at2"/>
<comment type="pathway">
    <text evidence="9">Protein modification; lipoprotein biosynthesis (signal peptide cleavage).</text>
</comment>
<evidence type="ECO:0000256" key="10">
    <source>
        <dbReference type="RuleBase" id="RU000594"/>
    </source>
</evidence>
<comment type="catalytic activity">
    <reaction evidence="9 10">
        <text>Release of signal peptides from bacterial membrane prolipoproteins. Hydrolyzes -Xaa-Yaa-Zaa-|-(S,diacylglyceryl)Cys-, in which Xaa is hydrophobic (preferably Leu), and Yaa (Ala or Ser) and Zaa (Gly or Ala) have small, neutral side chains.</text>
        <dbReference type="EC" id="3.4.23.36"/>
    </reaction>
</comment>
<dbReference type="UniPathway" id="UPA00665"/>
<evidence type="ECO:0000256" key="5">
    <source>
        <dbReference type="ARBA" id="ARBA00022750"/>
    </source>
</evidence>
<dbReference type="Proteomes" id="UP000234882">
    <property type="component" value="Chromosome"/>
</dbReference>
<feature type="transmembrane region" description="Helical" evidence="9">
    <location>
        <begin position="59"/>
        <end position="80"/>
    </location>
</feature>
<evidence type="ECO:0000256" key="1">
    <source>
        <dbReference type="ARBA" id="ARBA00006139"/>
    </source>
</evidence>
<evidence type="ECO:0000256" key="3">
    <source>
        <dbReference type="ARBA" id="ARBA00022670"/>
    </source>
</evidence>
<feature type="active site" evidence="9">
    <location>
        <position position="114"/>
    </location>
</feature>
<dbReference type="EMBL" id="CP025583">
    <property type="protein sequence ID" value="AUM75695.1"/>
    <property type="molecule type" value="Genomic_DNA"/>
</dbReference>
<dbReference type="AlphaFoldDB" id="A0A2K9MM48"/>
<evidence type="ECO:0000256" key="4">
    <source>
        <dbReference type="ARBA" id="ARBA00022692"/>
    </source>
</evidence>
<sequence>MLWVAGVVLLLDQISKYVVVHLLRLDRVREIDLFPPFLNLRMAWNQGVNFGLFSSSQEIMRWVLIAVALGVCLWVVAWVWRSRPRAFAQAAAGLLVGGAIGNVIDRLTYGAVADFLNMSLPAWRNPYSFNVADIAIFAGAFGLILWPPGGKAGAADKNP</sequence>
<evidence type="ECO:0000256" key="2">
    <source>
        <dbReference type="ARBA" id="ARBA00022475"/>
    </source>
</evidence>
<keyword evidence="5 9" id="KW-0064">Aspartyl protease</keyword>
<comment type="subcellular location">
    <subcellularLocation>
        <location evidence="9">Cell membrane</location>
        <topology evidence="9">Multi-pass membrane protein</topology>
    </subcellularLocation>
</comment>
<keyword evidence="3 9" id="KW-0645">Protease</keyword>
<evidence type="ECO:0000313" key="12">
    <source>
        <dbReference type="EMBL" id="AUM75695.1"/>
    </source>
</evidence>
<keyword evidence="7 9" id="KW-1133">Transmembrane helix</keyword>
<evidence type="ECO:0000256" key="8">
    <source>
        <dbReference type="ARBA" id="ARBA00023136"/>
    </source>
</evidence>
<dbReference type="PRINTS" id="PR00781">
    <property type="entry name" value="LIPOSIGPTASE"/>
</dbReference>
<evidence type="ECO:0000256" key="11">
    <source>
        <dbReference type="RuleBase" id="RU004181"/>
    </source>
</evidence>
<feature type="active site" evidence="9">
    <location>
        <position position="133"/>
    </location>
</feature>
<evidence type="ECO:0000256" key="9">
    <source>
        <dbReference type="HAMAP-Rule" id="MF_00161"/>
    </source>
</evidence>
<dbReference type="InterPro" id="IPR001872">
    <property type="entry name" value="Peptidase_A8"/>
</dbReference>
<organism evidence="12 13">
    <name type="scientific">Paracoccus jeotgali</name>
    <dbReference type="NCBI Taxonomy" id="2065379"/>
    <lineage>
        <taxon>Bacteria</taxon>
        <taxon>Pseudomonadati</taxon>
        <taxon>Pseudomonadota</taxon>
        <taxon>Alphaproteobacteria</taxon>
        <taxon>Rhodobacterales</taxon>
        <taxon>Paracoccaceae</taxon>
        <taxon>Paracoccus</taxon>
    </lineage>
</organism>
<dbReference type="NCBIfam" id="TIGR00077">
    <property type="entry name" value="lspA"/>
    <property type="match status" value="1"/>
</dbReference>
<keyword evidence="4 9" id="KW-0812">Transmembrane</keyword>
<proteinExistence type="inferred from homology"/>
<dbReference type="Pfam" id="PF01252">
    <property type="entry name" value="Peptidase_A8"/>
    <property type="match status" value="1"/>
</dbReference>
<dbReference type="GO" id="GO:0004190">
    <property type="term" value="F:aspartic-type endopeptidase activity"/>
    <property type="evidence" value="ECO:0007669"/>
    <property type="project" value="UniProtKB-UniRule"/>
</dbReference>
<dbReference type="EC" id="3.4.23.36" evidence="9"/>
<dbReference type="PANTHER" id="PTHR33695:SF1">
    <property type="entry name" value="LIPOPROTEIN SIGNAL PEPTIDASE"/>
    <property type="match status" value="1"/>
</dbReference>
<dbReference type="PANTHER" id="PTHR33695">
    <property type="entry name" value="LIPOPROTEIN SIGNAL PEPTIDASE"/>
    <property type="match status" value="1"/>
</dbReference>
<comment type="function">
    <text evidence="9 10">This protein specifically catalyzes the removal of signal peptides from prolipoproteins.</text>
</comment>
<comment type="caution">
    <text evidence="9">Lacks conserved residue(s) required for the propagation of feature annotation.</text>
</comment>
<keyword evidence="13" id="KW-1185">Reference proteome</keyword>
<keyword evidence="2 9" id="KW-1003">Cell membrane</keyword>
<accession>A0A2K9MM48</accession>
<keyword evidence="6 9" id="KW-0378">Hydrolase</keyword>
<evidence type="ECO:0000313" key="13">
    <source>
        <dbReference type="Proteomes" id="UP000234882"/>
    </source>
</evidence>
<keyword evidence="8 9" id="KW-0472">Membrane</keyword>
<feature type="transmembrane region" description="Helical" evidence="9">
    <location>
        <begin position="127"/>
        <end position="146"/>
    </location>
</feature>